<evidence type="ECO:0000313" key="2">
    <source>
        <dbReference type="Proteomes" id="UP000664032"/>
    </source>
</evidence>
<organism evidence="1 2">
    <name type="scientific">Psilocybe cubensis</name>
    <name type="common">Psychedelic mushroom</name>
    <name type="synonym">Stropharia cubensis</name>
    <dbReference type="NCBI Taxonomy" id="181762"/>
    <lineage>
        <taxon>Eukaryota</taxon>
        <taxon>Fungi</taxon>
        <taxon>Dikarya</taxon>
        <taxon>Basidiomycota</taxon>
        <taxon>Agaricomycotina</taxon>
        <taxon>Agaricomycetes</taxon>
        <taxon>Agaricomycetidae</taxon>
        <taxon>Agaricales</taxon>
        <taxon>Agaricineae</taxon>
        <taxon>Strophariaceae</taxon>
        <taxon>Psilocybe</taxon>
    </lineage>
</organism>
<evidence type="ECO:0000313" key="1">
    <source>
        <dbReference type="EMBL" id="KAH9475268.1"/>
    </source>
</evidence>
<sequence length="903" mass="98086">MPPMEFSITFDEEELTELSSDEEDDAPMSLPTPKSAPPRPVITTEPIAPVVPVRAKSTRPTTQKATEDSRARNNKSPTVVPPLKVGRSTTYSISSLFEWLKNGPESLDLEADYQRGIVWSDVKQVGLIDSIFTNFFIPPLVFSVTYHPDGSESRVCIDGKQRLTSILRHQQKRVFYRSAPGKRRKVLDDKIRKTFDQKQLMCYEYESVTPEQEREIFHRVQLGMALGPADRLPAINGSYADLVRALRLKMESTEGFSHFSNESRGKDFQALAQIVYMIEEGLTKKTCDATTKYLEIFLAKQGVDTRALEAKVHSAIDLFVRILQDPDLSLPLLEYPMCSMEFVMTVYLVHLHRSFSLEHLSVAIRFMRHHWFTALTKKLFTKADTKAFLHLANFVKTITKTKVMDWANHTQPVLVHPKGTNKRGRAKTAEDNESVLMTKTPGRKRKVEDDDEDEDSDDECQKISRPRKKLTTTVKKQGTVTPASTPAPTPAPDADKLKMKIEKAISSTRKAKTTIKRVSPTKRKSVPVPTAFAAKPSRSGSVLNQVAKPSIKPGQRSVSASTPQPCDPFGPLDFSPSVSRASSTTSTSRLPPAAGDAAPSAGVKPPISVAQTATTAPATPIAPTTPTVPIVPTAPTAPINTPVAFGGIATPRASPMTYETQIVSASAGLASPPPSSASSSAMDDGHRLAPLRRAQAADRLGNRGSFSDSASSSMPPLSELLGRRQSSDSSGSSIPMSGSSGSTLPGKRSFSAPNATTNGDAAPAQVVSTSTPTNSMSGPEMEAYLLCQQRPVNNNIHSHANGVPKHPQAAPQSPPSDPRLRVQVQRESSSVVKTSTESRLPTPPQSGQSPQVSQEQLFARPTHTHEQMTTATAAAGISPSARVWPGQTGPQHPYPVPGDRNNR</sequence>
<dbReference type="Proteomes" id="UP000664032">
    <property type="component" value="Unassembled WGS sequence"/>
</dbReference>
<reference evidence="1" key="1">
    <citation type="submission" date="2021-10" db="EMBL/GenBank/DDBJ databases">
        <title>Psilocybe cubensis genome.</title>
        <authorList>
            <person name="Mckernan K.J."/>
            <person name="Crawford S."/>
            <person name="Trippe A."/>
            <person name="Kane L.T."/>
            <person name="Mclaughlin S."/>
        </authorList>
    </citation>
    <scope>NUCLEOTIDE SEQUENCE</scope>
    <source>
        <strain evidence="1">MGC-MH-2018</strain>
    </source>
</reference>
<comment type="caution">
    <text evidence="1">The sequence shown here is derived from an EMBL/GenBank/DDBJ whole genome shotgun (WGS) entry which is preliminary data.</text>
</comment>
<dbReference type="EMBL" id="JAFIQS020000012">
    <property type="protein sequence ID" value="KAH9475268.1"/>
    <property type="molecule type" value="Genomic_DNA"/>
</dbReference>
<proteinExistence type="predicted"/>
<name>A0ACB8GI23_PSICU</name>
<protein>
    <submittedName>
        <fullName evidence="1">Uncharacterized protein</fullName>
    </submittedName>
</protein>
<keyword evidence="2" id="KW-1185">Reference proteome</keyword>
<gene>
    <name evidence="1" type="ORF">JR316_0012379</name>
</gene>
<accession>A0ACB8GI23</accession>